<keyword evidence="6 7" id="KW-0472">Membrane</keyword>
<evidence type="ECO:0000313" key="10">
    <source>
        <dbReference type="Proteomes" id="UP000295781"/>
    </source>
</evidence>
<proteinExistence type="predicted"/>
<feature type="transmembrane region" description="Helical" evidence="7">
    <location>
        <begin position="170"/>
        <end position="192"/>
    </location>
</feature>
<dbReference type="InterPro" id="IPR011701">
    <property type="entry name" value="MFS"/>
</dbReference>
<keyword evidence="4 7" id="KW-0812">Transmembrane</keyword>
<keyword evidence="2" id="KW-0813">Transport</keyword>
<evidence type="ECO:0000256" key="5">
    <source>
        <dbReference type="ARBA" id="ARBA00022989"/>
    </source>
</evidence>
<name>A0A4P2Q521_SORCE</name>
<comment type="subcellular location">
    <subcellularLocation>
        <location evidence="1">Cell membrane</location>
        <topology evidence="1">Multi-pass membrane protein</topology>
    </subcellularLocation>
</comment>
<accession>A0A4P2Q521</accession>
<evidence type="ECO:0000256" key="7">
    <source>
        <dbReference type="SAM" id="Phobius"/>
    </source>
</evidence>
<sequence length="407" mass="41086">MAAANGGASGGRRAGIQLGALLVAAALCNVAYTILIPFVPTLQHRFGMTPAAIGLTFGAFSATKALAQPLGGWTVDRLCARTVAVAGLLVSAAATAALAGARDTGEVIGYRILWGLGDGFAAPALYRLASALGERDGHEARVLGWFGSAAVVGMALGPGVVAAFADTLTFPAAFALGAALTTGAAVVLWCAVAPDLGRAPARHHGADLPESAPASRPGTWLTVVGFGLLDFVNNFIYAALEPTLPLYATRTLRLDARTVSLLFFVGLAASAAIYAIGGRPVQQHGERAVATIALFVQAAALTAAGASAVAGVLAASFVLLMISQPLVYVAARSGVTAVSGRGQGRAFGLFGLISDLGWVTGPIVVTPLLNTMGGSVLLLLALLAAITGATAWTLAGRRKALRSVVPR</sequence>
<dbReference type="InterPro" id="IPR050171">
    <property type="entry name" value="MFS_Transporters"/>
</dbReference>
<keyword evidence="5 7" id="KW-1133">Transmembrane helix</keyword>
<dbReference type="PANTHER" id="PTHR23517:SF2">
    <property type="entry name" value="MULTIDRUG RESISTANCE PROTEIN MDTH"/>
    <property type="match status" value="1"/>
</dbReference>
<evidence type="ECO:0000256" key="1">
    <source>
        <dbReference type="ARBA" id="ARBA00004651"/>
    </source>
</evidence>
<dbReference type="SUPFAM" id="SSF103473">
    <property type="entry name" value="MFS general substrate transporter"/>
    <property type="match status" value="1"/>
</dbReference>
<dbReference type="Pfam" id="PF07690">
    <property type="entry name" value="MFS_1"/>
    <property type="match status" value="1"/>
</dbReference>
<feature type="transmembrane region" description="Helical" evidence="7">
    <location>
        <begin position="18"/>
        <end position="40"/>
    </location>
</feature>
<evidence type="ECO:0000259" key="8">
    <source>
        <dbReference type="PROSITE" id="PS50850"/>
    </source>
</evidence>
<organism evidence="9 10">
    <name type="scientific">Sorangium cellulosum</name>
    <name type="common">Polyangium cellulosum</name>
    <dbReference type="NCBI Taxonomy" id="56"/>
    <lineage>
        <taxon>Bacteria</taxon>
        <taxon>Pseudomonadati</taxon>
        <taxon>Myxococcota</taxon>
        <taxon>Polyangia</taxon>
        <taxon>Polyangiales</taxon>
        <taxon>Polyangiaceae</taxon>
        <taxon>Sorangium</taxon>
    </lineage>
</organism>
<feature type="domain" description="Major facilitator superfamily (MFS) profile" evidence="8">
    <location>
        <begin position="17"/>
        <end position="399"/>
    </location>
</feature>
<feature type="transmembrane region" description="Helical" evidence="7">
    <location>
        <begin position="112"/>
        <end position="130"/>
    </location>
</feature>
<evidence type="ECO:0000256" key="6">
    <source>
        <dbReference type="ARBA" id="ARBA00023136"/>
    </source>
</evidence>
<feature type="transmembrane region" description="Helical" evidence="7">
    <location>
        <begin position="220"/>
        <end position="239"/>
    </location>
</feature>
<feature type="transmembrane region" description="Helical" evidence="7">
    <location>
        <begin position="259"/>
        <end position="276"/>
    </location>
</feature>
<feature type="transmembrane region" description="Helical" evidence="7">
    <location>
        <begin position="142"/>
        <end position="164"/>
    </location>
</feature>
<dbReference type="InterPro" id="IPR020846">
    <property type="entry name" value="MFS_dom"/>
</dbReference>
<reference evidence="9 10" key="1">
    <citation type="submission" date="2015-09" db="EMBL/GenBank/DDBJ databases">
        <title>Sorangium comparison.</title>
        <authorList>
            <person name="Zaburannyi N."/>
            <person name="Bunk B."/>
            <person name="Overmann J."/>
            <person name="Mueller R."/>
        </authorList>
    </citation>
    <scope>NUCLEOTIDE SEQUENCE [LARGE SCALE GENOMIC DNA]</scope>
    <source>
        <strain evidence="9 10">So ceGT47</strain>
    </source>
</reference>
<dbReference type="EMBL" id="CP012670">
    <property type="protein sequence ID" value="AUX24485.1"/>
    <property type="molecule type" value="Genomic_DNA"/>
</dbReference>
<keyword evidence="3" id="KW-1003">Cell membrane</keyword>
<feature type="transmembrane region" description="Helical" evidence="7">
    <location>
        <begin position="375"/>
        <end position="395"/>
    </location>
</feature>
<dbReference type="RefSeq" id="WP_242516629.1">
    <property type="nucleotide sequence ID" value="NZ_CP012670.1"/>
</dbReference>
<dbReference type="Proteomes" id="UP000295781">
    <property type="component" value="Chromosome"/>
</dbReference>
<feature type="transmembrane region" description="Helical" evidence="7">
    <location>
        <begin position="78"/>
        <end position="100"/>
    </location>
</feature>
<dbReference type="InterPro" id="IPR036259">
    <property type="entry name" value="MFS_trans_sf"/>
</dbReference>
<dbReference type="GO" id="GO:0005886">
    <property type="term" value="C:plasma membrane"/>
    <property type="evidence" value="ECO:0007669"/>
    <property type="project" value="UniProtKB-SubCell"/>
</dbReference>
<dbReference type="AlphaFoldDB" id="A0A4P2Q521"/>
<dbReference type="GO" id="GO:0022857">
    <property type="term" value="F:transmembrane transporter activity"/>
    <property type="evidence" value="ECO:0007669"/>
    <property type="project" value="InterPro"/>
</dbReference>
<dbReference type="PANTHER" id="PTHR23517">
    <property type="entry name" value="RESISTANCE PROTEIN MDTM, PUTATIVE-RELATED-RELATED"/>
    <property type="match status" value="1"/>
</dbReference>
<gene>
    <name evidence="9" type="ORF">SOCEGT47_050230</name>
</gene>
<evidence type="ECO:0000313" key="9">
    <source>
        <dbReference type="EMBL" id="AUX24485.1"/>
    </source>
</evidence>
<evidence type="ECO:0000256" key="3">
    <source>
        <dbReference type="ARBA" id="ARBA00022475"/>
    </source>
</evidence>
<dbReference type="Gene3D" id="1.20.1250.20">
    <property type="entry name" value="MFS general substrate transporter like domains"/>
    <property type="match status" value="2"/>
</dbReference>
<protein>
    <recommendedName>
        <fullName evidence="8">Major facilitator superfamily (MFS) profile domain-containing protein</fullName>
    </recommendedName>
</protein>
<feature type="transmembrane region" description="Helical" evidence="7">
    <location>
        <begin position="347"/>
        <end position="369"/>
    </location>
</feature>
<dbReference type="PROSITE" id="PS50850">
    <property type="entry name" value="MFS"/>
    <property type="match status" value="1"/>
</dbReference>
<evidence type="ECO:0000256" key="4">
    <source>
        <dbReference type="ARBA" id="ARBA00022692"/>
    </source>
</evidence>
<evidence type="ECO:0000256" key="2">
    <source>
        <dbReference type="ARBA" id="ARBA00022448"/>
    </source>
</evidence>